<name>A0A7I8WPV0_BURXY</name>
<keyword evidence="1" id="KW-0472">Membrane</keyword>
<dbReference type="SUPFAM" id="SSF81321">
    <property type="entry name" value="Family A G protein-coupled receptor-like"/>
    <property type="match status" value="1"/>
</dbReference>
<dbReference type="Pfam" id="PF10326">
    <property type="entry name" value="7TM_GPCR_Str"/>
    <property type="match status" value="1"/>
</dbReference>
<evidence type="ECO:0000313" key="3">
    <source>
        <dbReference type="Proteomes" id="UP000659654"/>
    </source>
</evidence>
<gene>
    <name evidence="2" type="ORF">BXYJ_LOCUS3703</name>
</gene>
<dbReference type="PANTHER" id="PTHR22943">
    <property type="entry name" value="7-TRANSMEMBRANE DOMAIN RECEPTOR C.ELEGANS"/>
    <property type="match status" value="1"/>
</dbReference>
<feature type="transmembrane region" description="Helical" evidence="1">
    <location>
        <begin position="34"/>
        <end position="58"/>
    </location>
</feature>
<dbReference type="PANTHER" id="PTHR22943:SF248">
    <property type="entry name" value="SEVEN TM RECEPTOR"/>
    <property type="match status" value="1"/>
</dbReference>
<dbReference type="Proteomes" id="UP000582659">
    <property type="component" value="Unassembled WGS sequence"/>
</dbReference>
<dbReference type="EMBL" id="CAJFDI010000002">
    <property type="protein sequence ID" value="CAD5214785.1"/>
    <property type="molecule type" value="Genomic_DNA"/>
</dbReference>
<organism evidence="2 3">
    <name type="scientific">Bursaphelenchus xylophilus</name>
    <name type="common">Pinewood nematode worm</name>
    <name type="synonym">Aphelenchoides xylophilus</name>
    <dbReference type="NCBI Taxonomy" id="6326"/>
    <lineage>
        <taxon>Eukaryota</taxon>
        <taxon>Metazoa</taxon>
        <taxon>Ecdysozoa</taxon>
        <taxon>Nematoda</taxon>
        <taxon>Chromadorea</taxon>
        <taxon>Rhabditida</taxon>
        <taxon>Tylenchina</taxon>
        <taxon>Tylenchomorpha</taxon>
        <taxon>Aphelenchoidea</taxon>
        <taxon>Aphelenchoididae</taxon>
        <taxon>Bursaphelenchus</taxon>
    </lineage>
</organism>
<dbReference type="EMBL" id="CAJFCV020000002">
    <property type="protein sequence ID" value="CAG9095682.1"/>
    <property type="molecule type" value="Genomic_DNA"/>
</dbReference>
<feature type="transmembrane region" description="Helical" evidence="1">
    <location>
        <begin position="251"/>
        <end position="271"/>
    </location>
</feature>
<proteinExistence type="predicted"/>
<dbReference type="AlphaFoldDB" id="A0A7I8WPV0"/>
<evidence type="ECO:0000256" key="1">
    <source>
        <dbReference type="SAM" id="Phobius"/>
    </source>
</evidence>
<feature type="transmembrane region" description="Helical" evidence="1">
    <location>
        <begin position="182"/>
        <end position="205"/>
    </location>
</feature>
<feature type="transmembrane region" description="Helical" evidence="1">
    <location>
        <begin position="323"/>
        <end position="347"/>
    </location>
</feature>
<sequence>MISHRIENILSNIKAVAMLQPTFNLPCSVDSLDWFYAVSNDIIGAIAIFLSSVVVYLSRQTHEMKVYAKLIILTSCFTILLSLTRIFIAQVSQLHEKKHLESNHYDINRNVSLGILPRKVDFSGLFLPQNSFRTAGNSASNHVQEIAIVLSFVFSFTQSMIPAIQFFYRYRIMKESFVSQRTLWFAFGVLFSYNFIDAITFIIIFEDNPQRFEKMVFSNIDAGCGEIGRPTFTVIVSAKPLSFWHNAMSNLGMLGSFVGVLYYGLKTWILYNQSAANIMHRRRRLNRQLTYMLILQTAPPMLFTVVPVLMFNSHLFSNQILEYTTLALALGPTFTPLFDAFTVIFILPSFRRRFFGLLRCKVPTLSTISVVSTSAKQGKPGR</sequence>
<keyword evidence="1" id="KW-0812">Transmembrane</keyword>
<feature type="transmembrane region" description="Helical" evidence="1">
    <location>
        <begin position="146"/>
        <end position="170"/>
    </location>
</feature>
<keyword evidence="1" id="KW-1133">Transmembrane helix</keyword>
<dbReference type="InterPro" id="IPR019428">
    <property type="entry name" value="7TM_GPCR_serpentine_rcpt_Str"/>
</dbReference>
<protein>
    <submittedName>
        <fullName evidence="2">(pine wood nematode) hypothetical protein</fullName>
    </submittedName>
</protein>
<evidence type="ECO:0000313" key="2">
    <source>
        <dbReference type="EMBL" id="CAD5214785.1"/>
    </source>
</evidence>
<comment type="caution">
    <text evidence="2">The sequence shown here is derived from an EMBL/GenBank/DDBJ whole genome shotgun (WGS) entry which is preliminary data.</text>
</comment>
<keyword evidence="3" id="KW-1185">Reference proteome</keyword>
<reference evidence="2" key="1">
    <citation type="submission" date="2020-09" db="EMBL/GenBank/DDBJ databases">
        <authorList>
            <person name="Kikuchi T."/>
        </authorList>
    </citation>
    <scope>NUCLEOTIDE SEQUENCE</scope>
    <source>
        <strain evidence="2">Ka4C1</strain>
    </source>
</reference>
<feature type="transmembrane region" description="Helical" evidence="1">
    <location>
        <begin position="70"/>
        <end position="88"/>
    </location>
</feature>
<feature type="transmembrane region" description="Helical" evidence="1">
    <location>
        <begin position="291"/>
        <end position="311"/>
    </location>
</feature>
<dbReference type="Proteomes" id="UP000659654">
    <property type="component" value="Unassembled WGS sequence"/>
</dbReference>
<accession>A0A7I8WPV0</accession>